<dbReference type="InterPro" id="IPR042092">
    <property type="entry name" value="PsdUridine_s_RsuA/RluB/E/F_cat"/>
</dbReference>
<evidence type="ECO:0000259" key="6">
    <source>
        <dbReference type="SMART" id="SM00363"/>
    </source>
</evidence>
<dbReference type="InterPro" id="IPR006145">
    <property type="entry name" value="PsdUridine_synth_RsuA/RluA"/>
</dbReference>
<dbReference type="EC" id="5.4.99.-" evidence="5"/>
<dbReference type="AlphaFoldDB" id="A0A8J7A7R4"/>
<keyword evidence="8" id="KW-1185">Reference proteome</keyword>
<evidence type="ECO:0000313" key="7">
    <source>
        <dbReference type="EMBL" id="MBE9078557.1"/>
    </source>
</evidence>
<dbReference type="Proteomes" id="UP000636505">
    <property type="component" value="Unassembled WGS sequence"/>
</dbReference>
<dbReference type="GO" id="GO:0000455">
    <property type="term" value="P:enzyme-directed rRNA pseudouridine synthesis"/>
    <property type="evidence" value="ECO:0007669"/>
    <property type="project" value="UniProtKB-ARBA"/>
</dbReference>
<protein>
    <recommendedName>
        <fullName evidence="5">Pseudouridine synthase</fullName>
        <ecNumber evidence="5">5.4.99.-</ecNumber>
    </recommendedName>
</protein>
<dbReference type="Gene3D" id="3.10.290.10">
    <property type="entry name" value="RNA-binding S4 domain"/>
    <property type="match status" value="1"/>
</dbReference>
<proteinExistence type="inferred from homology"/>
<dbReference type="InterPro" id="IPR050343">
    <property type="entry name" value="RsuA_PseudoU_synthase"/>
</dbReference>
<dbReference type="CDD" id="cd00165">
    <property type="entry name" value="S4"/>
    <property type="match status" value="1"/>
</dbReference>
<dbReference type="PANTHER" id="PTHR47683">
    <property type="entry name" value="PSEUDOURIDINE SYNTHASE FAMILY PROTEIN-RELATED"/>
    <property type="match status" value="1"/>
</dbReference>
<evidence type="ECO:0000256" key="1">
    <source>
        <dbReference type="ARBA" id="ARBA00008348"/>
    </source>
</evidence>
<dbReference type="PANTHER" id="PTHR47683:SF2">
    <property type="entry name" value="RNA-BINDING S4 DOMAIN-CONTAINING PROTEIN"/>
    <property type="match status" value="1"/>
</dbReference>
<dbReference type="SUPFAM" id="SSF55120">
    <property type="entry name" value="Pseudouridine synthase"/>
    <property type="match status" value="1"/>
</dbReference>
<dbReference type="NCBIfam" id="TIGR00093">
    <property type="entry name" value="pseudouridine synthase"/>
    <property type="match status" value="1"/>
</dbReference>
<evidence type="ECO:0000256" key="3">
    <source>
        <dbReference type="ARBA" id="ARBA00023235"/>
    </source>
</evidence>
<dbReference type="EMBL" id="JADEXG010000035">
    <property type="protein sequence ID" value="MBE9078557.1"/>
    <property type="molecule type" value="Genomic_DNA"/>
</dbReference>
<dbReference type="InterPro" id="IPR036986">
    <property type="entry name" value="S4_RNA-bd_sf"/>
</dbReference>
<dbReference type="GO" id="GO:0120159">
    <property type="term" value="F:rRNA pseudouridine synthase activity"/>
    <property type="evidence" value="ECO:0007669"/>
    <property type="project" value="UniProtKB-ARBA"/>
</dbReference>
<keyword evidence="3 5" id="KW-0413">Isomerase</keyword>
<dbReference type="Gene3D" id="3.30.70.1560">
    <property type="entry name" value="Alpha-L RNA-binding motif"/>
    <property type="match status" value="1"/>
</dbReference>
<dbReference type="FunFam" id="3.10.290.10:FF:000003">
    <property type="entry name" value="Pseudouridine synthase"/>
    <property type="match status" value="1"/>
</dbReference>
<evidence type="ECO:0000256" key="5">
    <source>
        <dbReference type="RuleBase" id="RU003887"/>
    </source>
</evidence>
<dbReference type="InterPro" id="IPR020094">
    <property type="entry name" value="TruA/RsuA/RluB/E/F_N"/>
</dbReference>
<dbReference type="Pfam" id="PF00849">
    <property type="entry name" value="PseudoU_synth_2"/>
    <property type="match status" value="1"/>
</dbReference>
<dbReference type="PROSITE" id="PS01149">
    <property type="entry name" value="PSI_RSU"/>
    <property type="match status" value="1"/>
</dbReference>
<reference evidence="7" key="1">
    <citation type="submission" date="2020-10" db="EMBL/GenBank/DDBJ databases">
        <authorList>
            <person name="Castelo-Branco R."/>
            <person name="Eusebio N."/>
            <person name="Adriana R."/>
            <person name="Vieira A."/>
            <person name="Brugerolle De Fraissinette N."/>
            <person name="Rezende De Castro R."/>
            <person name="Schneider M.P."/>
            <person name="Vasconcelos V."/>
            <person name="Leao P.N."/>
        </authorList>
    </citation>
    <scope>NUCLEOTIDE SEQUENCE</scope>
    <source>
        <strain evidence="7">LEGE 07310</strain>
    </source>
</reference>
<organism evidence="7 8">
    <name type="scientific">Vasconcelosia minhoensis LEGE 07310</name>
    <dbReference type="NCBI Taxonomy" id="915328"/>
    <lineage>
        <taxon>Bacteria</taxon>
        <taxon>Bacillati</taxon>
        <taxon>Cyanobacteriota</taxon>
        <taxon>Cyanophyceae</taxon>
        <taxon>Nodosilineales</taxon>
        <taxon>Cymatolegaceae</taxon>
        <taxon>Vasconcelosia</taxon>
        <taxon>Vasconcelosia minhoensis</taxon>
    </lineage>
</organism>
<gene>
    <name evidence="7" type="ORF">IQ241_14850</name>
</gene>
<dbReference type="InterPro" id="IPR018496">
    <property type="entry name" value="PsdUridine_synth_RsuA/RluB_CS"/>
</dbReference>
<dbReference type="FunFam" id="3.30.70.1560:FF:000001">
    <property type="entry name" value="Pseudouridine synthase"/>
    <property type="match status" value="1"/>
</dbReference>
<dbReference type="PROSITE" id="PS50889">
    <property type="entry name" value="S4"/>
    <property type="match status" value="1"/>
</dbReference>
<dbReference type="RefSeq" id="WP_193908523.1">
    <property type="nucleotide sequence ID" value="NZ_JADEXG010000035.1"/>
</dbReference>
<name>A0A8J7A7R4_9CYAN</name>
<comment type="similarity">
    <text evidence="1 5">Belongs to the pseudouridine synthase RsuA family.</text>
</comment>
<dbReference type="GO" id="GO:0003723">
    <property type="term" value="F:RNA binding"/>
    <property type="evidence" value="ECO:0007669"/>
    <property type="project" value="UniProtKB-KW"/>
</dbReference>
<accession>A0A8J7A7R4</accession>
<dbReference type="InterPro" id="IPR002942">
    <property type="entry name" value="S4_RNA-bd"/>
</dbReference>
<comment type="caution">
    <text evidence="7">The sequence shown here is derived from an EMBL/GenBank/DDBJ whole genome shotgun (WGS) entry which is preliminary data.</text>
</comment>
<dbReference type="SUPFAM" id="SSF55174">
    <property type="entry name" value="Alpha-L RNA-binding motif"/>
    <property type="match status" value="1"/>
</dbReference>
<evidence type="ECO:0000313" key="8">
    <source>
        <dbReference type="Proteomes" id="UP000636505"/>
    </source>
</evidence>
<dbReference type="CDD" id="cd02870">
    <property type="entry name" value="PseudoU_synth_RsuA_like"/>
    <property type="match status" value="1"/>
</dbReference>
<feature type="domain" description="RNA-binding S4" evidence="6">
    <location>
        <begin position="3"/>
        <end position="60"/>
    </location>
</feature>
<dbReference type="Pfam" id="PF01479">
    <property type="entry name" value="S4"/>
    <property type="match status" value="1"/>
</dbReference>
<evidence type="ECO:0000256" key="2">
    <source>
        <dbReference type="ARBA" id="ARBA00022884"/>
    </source>
</evidence>
<dbReference type="SMART" id="SM00363">
    <property type="entry name" value="S4"/>
    <property type="match status" value="1"/>
</dbReference>
<dbReference type="Gene3D" id="3.30.70.580">
    <property type="entry name" value="Pseudouridine synthase I, catalytic domain, N-terminal subdomain"/>
    <property type="match status" value="1"/>
</dbReference>
<sequence length="247" mass="27350">MTERLQKLLSQWGIASRRQAEQLIREKRVTVNGAIANLGQSADPSVDLVQVDGVALATIGRPESAYFLLHKPLGVVSTCQDPQGRTTVLDCLAAEWRQGQGLHPVGRLDTDSTGALLLTNDGELTHQLTHPRHHIAKTYQVTVKGYPTQASLRQWCRGIVLSGQKTLPAKVRVLQQPSPHQTLLEVTLWEGRNRQIRRTAEALGHPVTQLHRVAIGPLRLARLPVGQYRCLQPSEIEALKRATSCPY</sequence>
<evidence type="ECO:0000256" key="4">
    <source>
        <dbReference type="PROSITE-ProRule" id="PRU00182"/>
    </source>
</evidence>
<dbReference type="InterPro" id="IPR020103">
    <property type="entry name" value="PsdUridine_synth_cat_dom_sf"/>
</dbReference>
<dbReference type="InterPro" id="IPR000748">
    <property type="entry name" value="PsdUridine_synth_RsuA/RluB/E/F"/>
</dbReference>
<keyword evidence="2 4" id="KW-0694">RNA-binding</keyword>
<dbReference type="GO" id="GO:0005829">
    <property type="term" value="C:cytosol"/>
    <property type="evidence" value="ECO:0007669"/>
    <property type="project" value="UniProtKB-ARBA"/>
</dbReference>